<evidence type="ECO:0000256" key="1">
    <source>
        <dbReference type="SAM" id="MobiDB-lite"/>
    </source>
</evidence>
<accession>A0ABR0QV64</accession>
<protein>
    <submittedName>
        <fullName evidence="2">Uncharacterized protein</fullName>
    </submittedName>
</protein>
<evidence type="ECO:0000313" key="2">
    <source>
        <dbReference type="EMBL" id="KAK5842856.1"/>
    </source>
</evidence>
<name>A0ABR0QV64_GOSAR</name>
<dbReference type="EMBL" id="JARKNE010000002">
    <property type="protein sequence ID" value="KAK5842856.1"/>
    <property type="molecule type" value="Genomic_DNA"/>
</dbReference>
<organism evidence="2 3">
    <name type="scientific">Gossypium arboreum</name>
    <name type="common">Tree cotton</name>
    <name type="synonym">Gossypium nanking</name>
    <dbReference type="NCBI Taxonomy" id="29729"/>
    <lineage>
        <taxon>Eukaryota</taxon>
        <taxon>Viridiplantae</taxon>
        <taxon>Streptophyta</taxon>
        <taxon>Embryophyta</taxon>
        <taxon>Tracheophyta</taxon>
        <taxon>Spermatophyta</taxon>
        <taxon>Magnoliopsida</taxon>
        <taxon>eudicotyledons</taxon>
        <taxon>Gunneridae</taxon>
        <taxon>Pentapetalae</taxon>
        <taxon>rosids</taxon>
        <taxon>malvids</taxon>
        <taxon>Malvales</taxon>
        <taxon>Malvaceae</taxon>
        <taxon>Malvoideae</taxon>
        <taxon>Gossypium</taxon>
    </lineage>
</organism>
<proteinExistence type="predicted"/>
<feature type="region of interest" description="Disordered" evidence="1">
    <location>
        <begin position="124"/>
        <end position="148"/>
    </location>
</feature>
<sequence>MVPLTSKSINDLFNLSDVEEDEYSSMMTNIKVLNMVTNPESQWIIRKSINVGRIILKEIQDYAREKVESAYFPLLMTSLCLTAQIRSKANLKGQYVQGCIIRHDLERLVENVELFNQVKPNELNELESNESSTKSELEDNSTNAIEET</sequence>
<comment type="caution">
    <text evidence="2">The sequence shown here is derived from an EMBL/GenBank/DDBJ whole genome shotgun (WGS) entry which is preliminary data.</text>
</comment>
<reference evidence="2 3" key="1">
    <citation type="submission" date="2023-03" db="EMBL/GenBank/DDBJ databases">
        <title>WGS of Gossypium arboreum.</title>
        <authorList>
            <person name="Yu D."/>
        </authorList>
    </citation>
    <scope>NUCLEOTIDE SEQUENCE [LARGE SCALE GENOMIC DNA]</scope>
    <source>
        <tissue evidence="2">Leaf</tissue>
    </source>
</reference>
<keyword evidence="3" id="KW-1185">Reference proteome</keyword>
<evidence type="ECO:0000313" key="3">
    <source>
        <dbReference type="Proteomes" id="UP001358586"/>
    </source>
</evidence>
<gene>
    <name evidence="2" type="ORF">PVK06_005270</name>
</gene>
<dbReference type="Proteomes" id="UP001358586">
    <property type="component" value="Chromosome 2"/>
</dbReference>